<dbReference type="RefSeq" id="WP_115418235.1">
    <property type="nucleotide sequence ID" value="NZ_CP031358.1"/>
</dbReference>
<evidence type="ECO:0000313" key="1">
    <source>
        <dbReference type="EMBL" id="AXK43922.1"/>
    </source>
</evidence>
<dbReference type="AlphaFoldDB" id="A0A345YJ20"/>
<keyword evidence="1" id="KW-0614">Plasmid</keyword>
<proteinExistence type="predicted"/>
<keyword evidence="2" id="KW-1185">Reference proteome</keyword>
<protein>
    <submittedName>
        <fullName evidence="1">Uncharacterized protein</fullName>
    </submittedName>
</protein>
<name>A0A345YJ20_9SPHN</name>
<organism evidence="1 2">
    <name type="scientific">Erythrobacter aureus</name>
    <dbReference type="NCBI Taxonomy" id="2182384"/>
    <lineage>
        <taxon>Bacteria</taxon>
        <taxon>Pseudomonadati</taxon>
        <taxon>Pseudomonadota</taxon>
        <taxon>Alphaproteobacteria</taxon>
        <taxon>Sphingomonadales</taxon>
        <taxon>Erythrobacteraceae</taxon>
        <taxon>Erythrobacter/Porphyrobacter group</taxon>
        <taxon>Erythrobacter</taxon>
    </lineage>
</organism>
<reference evidence="1 2" key="1">
    <citation type="submission" date="2018-07" db="EMBL/GenBank/DDBJ databases">
        <title>Genome sequence of Erythrobacter strain YH-07, an antagonistic bacterium isolated from Yellow Sea.</title>
        <authorList>
            <person name="Tang T."/>
            <person name="Liu Q."/>
            <person name="Sun X."/>
        </authorList>
    </citation>
    <scope>NUCLEOTIDE SEQUENCE [LARGE SCALE GENOMIC DNA]</scope>
    <source>
        <strain evidence="1 2">YH-07</strain>
        <plasmid evidence="1 2">unnamed</plasmid>
    </source>
</reference>
<gene>
    <name evidence="1" type="ORF">DVR09_15825</name>
</gene>
<accession>A0A345YJ20</accession>
<geneLocation type="plasmid" evidence="1 2">
    <name>unnamed</name>
</geneLocation>
<sequence>MRQEPKLVGHHLGQCLDDLANGHVAVSSVVHIESIAIIPTAEQLRNFVDILPLGDRKHHAYDIALSLWESGRLVHDKRADKNCDKLGRWRTAKPSEIGRNQPHEGAMISFASRARTPKAAANDADAAAIAA</sequence>
<dbReference type="EMBL" id="CP031358">
    <property type="protein sequence ID" value="AXK43922.1"/>
    <property type="molecule type" value="Genomic_DNA"/>
</dbReference>
<dbReference type="Proteomes" id="UP000254508">
    <property type="component" value="Plasmid unnamed"/>
</dbReference>
<evidence type="ECO:0000313" key="2">
    <source>
        <dbReference type="Proteomes" id="UP000254508"/>
    </source>
</evidence>
<dbReference type="KEGG" id="err:DVR09_15825"/>